<comment type="caution">
    <text evidence="1">The sequence shown here is derived from an EMBL/GenBank/DDBJ whole genome shotgun (WGS) entry which is preliminary data.</text>
</comment>
<name>A0A8J8Q7V4_9EURY</name>
<protein>
    <submittedName>
        <fullName evidence="1">Uncharacterized protein</fullName>
    </submittedName>
</protein>
<accession>A0A8J8Q7V4</accession>
<dbReference type="EMBL" id="PHNJ01000003">
    <property type="protein sequence ID" value="TYL39299.1"/>
    <property type="molecule type" value="Genomic_DNA"/>
</dbReference>
<evidence type="ECO:0000313" key="1">
    <source>
        <dbReference type="EMBL" id="TYL39299.1"/>
    </source>
</evidence>
<proteinExistence type="predicted"/>
<organism evidence="1 2">
    <name type="scientific">Natronococcus pandeyae</name>
    <dbReference type="NCBI Taxonomy" id="2055836"/>
    <lineage>
        <taxon>Archaea</taxon>
        <taxon>Methanobacteriati</taxon>
        <taxon>Methanobacteriota</taxon>
        <taxon>Stenosarchaea group</taxon>
        <taxon>Halobacteria</taxon>
        <taxon>Halobacteriales</taxon>
        <taxon>Natrialbaceae</taxon>
        <taxon>Natronococcus</taxon>
    </lineage>
</organism>
<sequence>MIRFSTPERPAGLIASRFTSGYPVVDISSPLELRSRRRRKSVSTFLASLTDEWPHDAVPKRIVGHRSLAERSPQPGLKDRRQLDLVVREKDRPVAHRALNAVIKAEINLEGFVIHRDRTIETAFECALAGESPSEFC</sequence>
<dbReference type="AlphaFoldDB" id="A0A8J8Q7V4"/>
<evidence type="ECO:0000313" key="2">
    <source>
        <dbReference type="Proteomes" id="UP000766904"/>
    </source>
</evidence>
<gene>
    <name evidence="1" type="ORF">CV102_08460</name>
</gene>
<dbReference type="Proteomes" id="UP000766904">
    <property type="component" value="Unassembled WGS sequence"/>
</dbReference>
<reference evidence="1" key="1">
    <citation type="submission" date="2017-11" db="EMBL/GenBank/DDBJ databases">
        <authorList>
            <person name="Kajale S.C."/>
            <person name="Sharma A."/>
        </authorList>
    </citation>
    <scope>NUCLEOTIDE SEQUENCE</scope>
    <source>
        <strain evidence="1">LS1_42</strain>
    </source>
</reference>
<keyword evidence="2" id="KW-1185">Reference proteome</keyword>